<organism evidence="3 4">
    <name type="scientific">Trichocoleus desertorum GB2-A4</name>
    <dbReference type="NCBI Taxonomy" id="2933944"/>
    <lineage>
        <taxon>Bacteria</taxon>
        <taxon>Bacillati</taxon>
        <taxon>Cyanobacteriota</taxon>
        <taxon>Cyanophyceae</taxon>
        <taxon>Leptolyngbyales</taxon>
        <taxon>Trichocoleusaceae</taxon>
        <taxon>Trichocoleus</taxon>
    </lineage>
</organism>
<evidence type="ECO:0000313" key="3">
    <source>
        <dbReference type="EMBL" id="MEP0818779.1"/>
    </source>
</evidence>
<keyword evidence="4" id="KW-1185">Reference proteome</keyword>
<dbReference type="Pfam" id="PF09835">
    <property type="entry name" value="DUF2062"/>
    <property type="match status" value="1"/>
</dbReference>
<gene>
    <name evidence="3" type="ORF">NC998_16900</name>
</gene>
<name>A0ABV0JAW0_9CYAN</name>
<dbReference type="InterPro" id="IPR018639">
    <property type="entry name" value="DUF2062"/>
</dbReference>
<feature type="transmembrane region" description="Helical" evidence="1">
    <location>
        <begin position="29"/>
        <end position="55"/>
    </location>
</feature>
<accession>A0ABV0JAW0</accession>
<dbReference type="EMBL" id="JAMPKM010000010">
    <property type="protein sequence ID" value="MEP0818779.1"/>
    <property type="molecule type" value="Genomic_DNA"/>
</dbReference>
<evidence type="ECO:0000259" key="2">
    <source>
        <dbReference type="Pfam" id="PF09835"/>
    </source>
</evidence>
<dbReference type="Proteomes" id="UP001464891">
    <property type="component" value="Unassembled WGS sequence"/>
</dbReference>
<keyword evidence="1" id="KW-0472">Membrane</keyword>
<protein>
    <submittedName>
        <fullName evidence="3">DUF2062 domain-containing protein</fullName>
    </submittedName>
</protein>
<evidence type="ECO:0000256" key="1">
    <source>
        <dbReference type="SAM" id="Phobius"/>
    </source>
</evidence>
<evidence type="ECO:0000313" key="4">
    <source>
        <dbReference type="Proteomes" id="UP001464891"/>
    </source>
</evidence>
<sequence>MKQWQRGLRYLYLRFVRLQATPEQISRGFALGIFWGMFPLPGLQMAIAVVSAAVVRGSKLAAAAGTWFSNPLTTLPLTAFNFHVGQSVLGREWEDLPTENLRSLDSFLALGTDFITGYLMGCLIVGLAFAVVSYFVGIPVVDAIQRRNAARRLKRRKARFYKPLKYRDRSQLH</sequence>
<dbReference type="PANTHER" id="PTHR40547:SF1">
    <property type="entry name" value="SLL0298 PROTEIN"/>
    <property type="match status" value="1"/>
</dbReference>
<feature type="transmembrane region" description="Helical" evidence="1">
    <location>
        <begin position="118"/>
        <end position="144"/>
    </location>
</feature>
<keyword evidence="1" id="KW-0812">Transmembrane</keyword>
<dbReference type="RefSeq" id="WP_190433314.1">
    <property type="nucleotide sequence ID" value="NZ_JAMPKM010000010.1"/>
</dbReference>
<keyword evidence="1" id="KW-1133">Transmembrane helix</keyword>
<feature type="domain" description="DUF2062" evidence="2">
    <location>
        <begin position="6"/>
        <end position="148"/>
    </location>
</feature>
<dbReference type="PANTHER" id="PTHR40547">
    <property type="entry name" value="SLL0298 PROTEIN"/>
    <property type="match status" value="1"/>
</dbReference>
<comment type="caution">
    <text evidence="3">The sequence shown here is derived from an EMBL/GenBank/DDBJ whole genome shotgun (WGS) entry which is preliminary data.</text>
</comment>
<proteinExistence type="predicted"/>
<reference evidence="3 4" key="1">
    <citation type="submission" date="2022-04" db="EMBL/GenBank/DDBJ databases">
        <title>Positive selection, recombination, and allopatry shape intraspecific diversity of widespread and dominant cyanobacteria.</title>
        <authorList>
            <person name="Wei J."/>
            <person name="Shu W."/>
            <person name="Hu C."/>
        </authorList>
    </citation>
    <scope>NUCLEOTIDE SEQUENCE [LARGE SCALE GENOMIC DNA]</scope>
    <source>
        <strain evidence="3 4">GB2-A4</strain>
    </source>
</reference>